<organism evidence="4 5">
    <name type="scientific">Paractinoplanes pyxinae</name>
    <dbReference type="NCBI Taxonomy" id="2997416"/>
    <lineage>
        <taxon>Bacteria</taxon>
        <taxon>Bacillati</taxon>
        <taxon>Actinomycetota</taxon>
        <taxon>Actinomycetes</taxon>
        <taxon>Micromonosporales</taxon>
        <taxon>Micromonosporaceae</taxon>
        <taxon>Paractinoplanes</taxon>
    </lineage>
</organism>
<proteinExistence type="inferred from homology"/>
<evidence type="ECO:0000313" key="5">
    <source>
        <dbReference type="Proteomes" id="UP001151002"/>
    </source>
</evidence>
<dbReference type="Gene3D" id="3.40.50.720">
    <property type="entry name" value="NAD(P)-binding Rossmann-like Domain"/>
    <property type="match status" value="1"/>
</dbReference>
<comment type="similarity">
    <text evidence="1 3">Belongs to the short-chain dehydrogenases/reductases (SDR) family.</text>
</comment>
<protein>
    <submittedName>
        <fullName evidence="4">SDR family NAD(P)-dependent oxidoreductase</fullName>
    </submittedName>
</protein>
<dbReference type="PRINTS" id="PR00081">
    <property type="entry name" value="GDHRDH"/>
</dbReference>
<accession>A0ABT4BCG3</accession>
<dbReference type="PROSITE" id="PS00061">
    <property type="entry name" value="ADH_SHORT"/>
    <property type="match status" value="1"/>
</dbReference>
<dbReference type="RefSeq" id="WP_267568786.1">
    <property type="nucleotide sequence ID" value="NZ_JAPNTZ010000019.1"/>
</dbReference>
<evidence type="ECO:0000256" key="3">
    <source>
        <dbReference type="RuleBase" id="RU000363"/>
    </source>
</evidence>
<dbReference type="PRINTS" id="PR00080">
    <property type="entry name" value="SDRFAMILY"/>
</dbReference>
<keyword evidence="5" id="KW-1185">Reference proteome</keyword>
<dbReference type="InterPro" id="IPR020904">
    <property type="entry name" value="Sc_DH/Rdtase_CS"/>
</dbReference>
<reference evidence="4" key="1">
    <citation type="submission" date="2022-11" db="EMBL/GenBank/DDBJ databases">
        <authorList>
            <person name="Somphong A."/>
            <person name="Phongsopitanun W."/>
        </authorList>
    </citation>
    <scope>NUCLEOTIDE SEQUENCE</scope>
    <source>
        <strain evidence="4">Pm04-4</strain>
    </source>
</reference>
<dbReference type="Pfam" id="PF00106">
    <property type="entry name" value="adh_short"/>
    <property type="match status" value="1"/>
</dbReference>
<evidence type="ECO:0000313" key="4">
    <source>
        <dbReference type="EMBL" id="MCY1144218.1"/>
    </source>
</evidence>
<dbReference type="EMBL" id="JAPNTZ010000019">
    <property type="protein sequence ID" value="MCY1144218.1"/>
    <property type="molecule type" value="Genomic_DNA"/>
</dbReference>
<sequence>MLNVLITGTSRGIGRAIAKELTARGHRVIATARKLETLDGLDVAAKVQLDVTDQASVDAAVAAAGPVDALVSNAGTTVRGPVETVPLDAVRDVFELNYFGALRVTQAFLPAMRERGFGRLIYISSLLGRITTPLMSTYSGSKWALEALVEAAAAETAQFGVRVTSLQPGGVESSDSAGAALAAVYLTENDPYRPLLEAVTRARKAPVTAEQVATVVADTLVDPNPPLRIPVGAAALEALGAPR</sequence>
<dbReference type="InterPro" id="IPR036291">
    <property type="entry name" value="NAD(P)-bd_dom_sf"/>
</dbReference>
<dbReference type="SUPFAM" id="SSF51735">
    <property type="entry name" value="NAD(P)-binding Rossmann-fold domains"/>
    <property type="match status" value="1"/>
</dbReference>
<dbReference type="PANTHER" id="PTHR43976:SF16">
    <property type="entry name" value="SHORT-CHAIN DEHYDROGENASE_REDUCTASE FAMILY PROTEIN"/>
    <property type="match status" value="1"/>
</dbReference>
<dbReference type="Proteomes" id="UP001151002">
    <property type="component" value="Unassembled WGS sequence"/>
</dbReference>
<evidence type="ECO:0000256" key="1">
    <source>
        <dbReference type="ARBA" id="ARBA00006484"/>
    </source>
</evidence>
<comment type="caution">
    <text evidence="4">The sequence shown here is derived from an EMBL/GenBank/DDBJ whole genome shotgun (WGS) entry which is preliminary data.</text>
</comment>
<dbReference type="InterPro" id="IPR002347">
    <property type="entry name" value="SDR_fam"/>
</dbReference>
<gene>
    <name evidence="4" type="ORF">OWR29_40025</name>
</gene>
<name>A0ABT4BCG3_9ACTN</name>
<evidence type="ECO:0000256" key="2">
    <source>
        <dbReference type="ARBA" id="ARBA00023002"/>
    </source>
</evidence>
<dbReference type="InterPro" id="IPR051911">
    <property type="entry name" value="SDR_oxidoreductase"/>
</dbReference>
<dbReference type="PANTHER" id="PTHR43976">
    <property type="entry name" value="SHORT CHAIN DEHYDROGENASE"/>
    <property type="match status" value="1"/>
</dbReference>
<keyword evidence="2" id="KW-0560">Oxidoreductase</keyword>